<dbReference type="InterPro" id="IPR000210">
    <property type="entry name" value="BTB/POZ_dom"/>
</dbReference>
<evidence type="ECO:0000256" key="1">
    <source>
        <dbReference type="SAM" id="MobiDB-lite"/>
    </source>
</evidence>
<evidence type="ECO:0000313" key="3">
    <source>
        <dbReference type="EMBL" id="KAK7677177.1"/>
    </source>
</evidence>
<name>A0AAW0FDF5_9APHY</name>
<dbReference type="Gene3D" id="3.30.710.10">
    <property type="entry name" value="Potassium Channel Kv1.1, Chain A"/>
    <property type="match status" value="2"/>
</dbReference>
<dbReference type="EMBL" id="JASBNA010000094">
    <property type="protein sequence ID" value="KAK7677177.1"/>
    <property type="molecule type" value="Genomic_DNA"/>
</dbReference>
<dbReference type="InterPro" id="IPR011333">
    <property type="entry name" value="SKP1/BTB/POZ_sf"/>
</dbReference>
<evidence type="ECO:0000259" key="2">
    <source>
        <dbReference type="Pfam" id="PF00651"/>
    </source>
</evidence>
<accession>A0AAW0FDF5</accession>
<organism evidence="3 4">
    <name type="scientific">Cerrena zonata</name>
    <dbReference type="NCBI Taxonomy" id="2478898"/>
    <lineage>
        <taxon>Eukaryota</taxon>
        <taxon>Fungi</taxon>
        <taxon>Dikarya</taxon>
        <taxon>Basidiomycota</taxon>
        <taxon>Agaricomycotina</taxon>
        <taxon>Agaricomycetes</taxon>
        <taxon>Polyporales</taxon>
        <taxon>Cerrenaceae</taxon>
        <taxon>Cerrena</taxon>
    </lineage>
</organism>
<feature type="region of interest" description="Disordered" evidence="1">
    <location>
        <begin position="1"/>
        <end position="22"/>
    </location>
</feature>
<dbReference type="Pfam" id="PF00651">
    <property type="entry name" value="BTB"/>
    <property type="match status" value="1"/>
</dbReference>
<sequence length="434" mass="49187">MFHFADSESSTEGGTPPDRNDLPIVEVAEPHRVLYQLIYHCYQDPVNHTTIHDVTELAPVFEAADKYEMPRVITSLKATLEHFEKDHPLPVFALACRFGPEDLARSSALKWRARLHASYVDSPKAPHGFWKDMTVASSFVPEMNGMCAGVFYRLAEYLRTGVERPFSKPTSSCKLSDSEVPRPTVTFQMTQYPDADIRIQSYHSQATFFHVHKIILSTSSPVLMQKIDELSESSSEDLPTLSLPEHDNILQIILASCYSSMLADMPSFELADLPELGRAAQHYRLINLVNLCRQSMTAHIIADPLKAYLIAADCGWKAEAREAAVRLAQRAKEGRYSPYLELVDTSIYFPLLKFCHEYRRVIFQVTGGCKGRTPEEMWAAAEWICDEMPGDAGNLAWAFAMYLMESGHRNKTWSELRTMRDDLISKLAQIQLEI</sequence>
<proteinExistence type="predicted"/>
<dbReference type="Proteomes" id="UP001385951">
    <property type="component" value="Unassembled WGS sequence"/>
</dbReference>
<protein>
    <recommendedName>
        <fullName evidence="2">BTB domain-containing protein</fullName>
    </recommendedName>
</protein>
<feature type="domain" description="BTB" evidence="2">
    <location>
        <begin position="196"/>
        <end position="298"/>
    </location>
</feature>
<comment type="caution">
    <text evidence="3">The sequence shown here is derived from an EMBL/GenBank/DDBJ whole genome shotgun (WGS) entry which is preliminary data.</text>
</comment>
<dbReference type="AlphaFoldDB" id="A0AAW0FDF5"/>
<evidence type="ECO:0000313" key="4">
    <source>
        <dbReference type="Proteomes" id="UP001385951"/>
    </source>
</evidence>
<dbReference type="CDD" id="cd18186">
    <property type="entry name" value="BTB_POZ_ZBTB_KLHL-like"/>
    <property type="match status" value="1"/>
</dbReference>
<gene>
    <name evidence="3" type="ORF">QCA50_019886</name>
</gene>
<dbReference type="SUPFAM" id="SSF54695">
    <property type="entry name" value="POZ domain"/>
    <property type="match status" value="1"/>
</dbReference>
<reference evidence="3 4" key="1">
    <citation type="submission" date="2022-09" db="EMBL/GenBank/DDBJ databases">
        <authorList>
            <person name="Palmer J.M."/>
        </authorList>
    </citation>
    <scope>NUCLEOTIDE SEQUENCE [LARGE SCALE GENOMIC DNA]</scope>
    <source>
        <strain evidence="3 4">DSM 7382</strain>
    </source>
</reference>
<keyword evidence="4" id="KW-1185">Reference proteome</keyword>